<dbReference type="Proteomes" id="UP000075288">
    <property type="component" value="Unassembled WGS sequence"/>
</dbReference>
<name>A0A150JY79_HEYCO</name>
<dbReference type="EMBL" id="LQYG01000055">
    <property type="protein sequence ID" value="KYC62249.1"/>
    <property type="molecule type" value="Genomic_DNA"/>
</dbReference>
<sequence>MPEKGIRWETGAAPATVSVDERANHCTGCFFLAAVWEGLH</sequence>
<gene>
    <name evidence="1" type="ORF">B4098_1031</name>
</gene>
<evidence type="ECO:0000313" key="2">
    <source>
        <dbReference type="Proteomes" id="UP000075288"/>
    </source>
</evidence>
<proteinExistence type="predicted"/>
<evidence type="ECO:0000313" key="1">
    <source>
        <dbReference type="EMBL" id="KYC62249.1"/>
    </source>
</evidence>
<organism evidence="1 2">
    <name type="scientific">Heyndrickxia coagulans</name>
    <name type="common">Weizmannia coagulans</name>
    <dbReference type="NCBI Taxonomy" id="1398"/>
    <lineage>
        <taxon>Bacteria</taxon>
        <taxon>Bacillati</taxon>
        <taxon>Bacillota</taxon>
        <taxon>Bacilli</taxon>
        <taxon>Bacillales</taxon>
        <taxon>Bacillaceae</taxon>
        <taxon>Heyndrickxia</taxon>
    </lineage>
</organism>
<accession>A0A150JY79</accession>
<dbReference type="PATRIC" id="fig|1398.24.peg.290"/>
<dbReference type="AlphaFoldDB" id="A0A150JY79"/>
<comment type="caution">
    <text evidence="1">The sequence shown here is derived from an EMBL/GenBank/DDBJ whole genome shotgun (WGS) entry which is preliminary data.</text>
</comment>
<protein>
    <submittedName>
        <fullName evidence="1">Uncharacterized protein</fullName>
    </submittedName>
</protein>
<reference evidence="1 2" key="1">
    <citation type="submission" date="2016-01" db="EMBL/GenBank/DDBJ databases">
        <title>Genome Sequences of Twelve Sporeforming Bacillus Species Isolated from Foods.</title>
        <authorList>
            <person name="Berendsen E.M."/>
            <person name="Wells-Bennik M.H."/>
            <person name="Krawcyk A.O."/>
            <person name="De Jong A."/>
            <person name="Holsappel S."/>
            <person name="Eijlander R.T."/>
            <person name="Kuipers O.P."/>
        </authorList>
    </citation>
    <scope>NUCLEOTIDE SEQUENCE [LARGE SCALE GENOMIC DNA]</scope>
    <source>
        <strain evidence="1 2">B4098</strain>
    </source>
</reference>